<dbReference type="InterPro" id="IPR055768">
    <property type="entry name" value="DUF7344"/>
</dbReference>
<dbReference type="EMBL" id="WUYX01000024">
    <property type="protein sequence ID" value="MXV61758.1"/>
    <property type="molecule type" value="Genomic_DNA"/>
</dbReference>
<evidence type="ECO:0000313" key="3">
    <source>
        <dbReference type="Proteomes" id="UP000434101"/>
    </source>
</evidence>
<dbReference type="Gene3D" id="1.10.10.10">
    <property type="entry name" value="Winged helix-like DNA-binding domain superfamily/Winged helix DNA-binding domain"/>
    <property type="match status" value="1"/>
</dbReference>
<reference evidence="2 3" key="1">
    <citation type="submission" date="2020-01" db="EMBL/GenBank/DDBJ databases">
        <title>Natronorubrum sp. JWXQ-INN 674 isolated from Inner Mongolia Autonomous Region of China.</title>
        <authorList>
            <person name="Xue Q."/>
        </authorList>
    </citation>
    <scope>NUCLEOTIDE SEQUENCE [LARGE SCALE GENOMIC DNA]</scope>
    <source>
        <strain evidence="2 3">JWXQ-INN-674</strain>
    </source>
</reference>
<feature type="domain" description="DUF7344" evidence="1">
    <location>
        <begin position="7"/>
        <end position="85"/>
    </location>
</feature>
<sequence>MTQTEAFRLLASADRQLVLHELCEEGGDASISELSERIAARRHRLSPDKISDKQVERARVRLVHAHLPKLSEADIINHDVRDNTVVLNEDESVARLFDAADEIDGWPPTDLLEHPARRR</sequence>
<gene>
    <name evidence="2" type="ORF">GS429_06695</name>
</gene>
<accession>A0A6B0VJR5</accession>
<name>A0A6B0VJR5_9EURY</name>
<comment type="caution">
    <text evidence="2">The sequence shown here is derived from an EMBL/GenBank/DDBJ whole genome shotgun (WGS) entry which is preliminary data.</text>
</comment>
<proteinExistence type="predicted"/>
<keyword evidence="3" id="KW-1185">Reference proteome</keyword>
<dbReference type="InterPro" id="IPR036388">
    <property type="entry name" value="WH-like_DNA-bd_sf"/>
</dbReference>
<evidence type="ECO:0000313" key="2">
    <source>
        <dbReference type="EMBL" id="MXV61758.1"/>
    </source>
</evidence>
<protein>
    <recommendedName>
        <fullName evidence="1">DUF7344 domain-containing protein</fullName>
    </recommendedName>
</protein>
<organism evidence="2 3">
    <name type="scientific">Natronorubrum halalkaliphilum</name>
    <dbReference type="NCBI Taxonomy" id="2691917"/>
    <lineage>
        <taxon>Archaea</taxon>
        <taxon>Methanobacteriati</taxon>
        <taxon>Methanobacteriota</taxon>
        <taxon>Stenosarchaea group</taxon>
        <taxon>Halobacteria</taxon>
        <taxon>Halobacteriales</taxon>
        <taxon>Natrialbaceae</taxon>
        <taxon>Natronorubrum</taxon>
    </lineage>
</organism>
<dbReference type="Proteomes" id="UP000434101">
    <property type="component" value="Unassembled WGS sequence"/>
</dbReference>
<dbReference type="AlphaFoldDB" id="A0A6B0VJR5"/>
<evidence type="ECO:0000259" key="1">
    <source>
        <dbReference type="Pfam" id="PF24035"/>
    </source>
</evidence>
<dbReference type="Pfam" id="PF24035">
    <property type="entry name" value="DUF7344"/>
    <property type="match status" value="1"/>
</dbReference>